<dbReference type="GeneID" id="116948448"/>
<dbReference type="GO" id="GO:0007034">
    <property type="term" value="P:vacuolar transport"/>
    <property type="evidence" value="ECO:0007669"/>
    <property type="project" value="TreeGrafter"/>
</dbReference>
<keyword evidence="5" id="KW-0967">Endosome</keyword>
<evidence type="ECO:0000256" key="1">
    <source>
        <dbReference type="ARBA" id="ARBA00004412"/>
    </source>
</evidence>
<evidence type="ECO:0000256" key="7">
    <source>
        <dbReference type="ARBA" id="ARBA00029984"/>
    </source>
</evidence>
<keyword evidence="10" id="KW-1185">Reference proteome</keyword>
<evidence type="ECO:0000313" key="11">
    <source>
        <dbReference type="RefSeq" id="XP_032821021.1"/>
    </source>
</evidence>
<organism evidence="10 11">
    <name type="scientific">Petromyzon marinus</name>
    <name type="common">Sea lamprey</name>
    <dbReference type="NCBI Taxonomy" id="7757"/>
    <lineage>
        <taxon>Eukaryota</taxon>
        <taxon>Metazoa</taxon>
        <taxon>Chordata</taxon>
        <taxon>Craniata</taxon>
        <taxon>Vertebrata</taxon>
        <taxon>Cyclostomata</taxon>
        <taxon>Hyperoartia</taxon>
        <taxon>Petromyzontiformes</taxon>
        <taxon>Petromyzontidae</taxon>
        <taxon>Petromyzon</taxon>
    </lineage>
</organism>
<dbReference type="AlphaFoldDB" id="A0AAJ7TN01"/>
<name>A0AAJ7TN01_PETMA</name>
<dbReference type="GO" id="GO:0005769">
    <property type="term" value="C:early endosome"/>
    <property type="evidence" value="ECO:0007669"/>
    <property type="project" value="UniProtKB-SubCell"/>
</dbReference>
<evidence type="ECO:0000256" key="4">
    <source>
        <dbReference type="ARBA" id="ARBA00019368"/>
    </source>
</evidence>
<dbReference type="GO" id="GO:0005770">
    <property type="term" value="C:late endosome"/>
    <property type="evidence" value="ECO:0007669"/>
    <property type="project" value="UniProtKB-SubCell"/>
</dbReference>
<reference evidence="11" key="1">
    <citation type="submission" date="2025-08" db="UniProtKB">
        <authorList>
            <consortium name="RefSeq"/>
        </authorList>
    </citation>
    <scope>IDENTIFICATION</scope>
    <source>
        <tissue evidence="11">Sperm</tissue>
    </source>
</reference>
<gene>
    <name evidence="11" type="primary">VIPAS39</name>
</gene>
<evidence type="ECO:0000256" key="3">
    <source>
        <dbReference type="ARBA" id="ARBA00004603"/>
    </source>
</evidence>
<comment type="subcellular location">
    <subcellularLocation>
        <location evidence="2">Cytoplasmic vesicle</location>
    </subcellularLocation>
    <subcellularLocation>
        <location evidence="1">Early endosome</location>
    </subcellularLocation>
    <subcellularLocation>
        <location evidence="3">Late endosome</location>
    </subcellularLocation>
</comment>
<dbReference type="KEGG" id="pmrn:116948448"/>
<evidence type="ECO:0000256" key="5">
    <source>
        <dbReference type="ARBA" id="ARBA00022753"/>
    </source>
</evidence>
<feature type="compositionally biased region" description="Low complexity" evidence="9">
    <location>
        <begin position="111"/>
        <end position="131"/>
    </location>
</feature>
<feature type="region of interest" description="Disordered" evidence="9">
    <location>
        <begin position="162"/>
        <end position="185"/>
    </location>
</feature>
<sequence length="524" mass="59392">MSLSTKQSLEDDNEYWNGSKCKGFDFDDDMGQLSESKKTVRSMKSFSALDNDDEDDSFESISWSEATVKEARPVRPPLTLEGSAGAPSGRGSGVLGSAQRFLGGMRDSRPSRPALSSSMRSLSSGHSLTSLGMPAKVPSFGQDTSAGGHFGSSLSISEVVESALPRPSSDNQRLRRLQQTGKTEHLSPEETIWKMLKGNPYSLEQYRSLKEKLELLDRAVQFHDGNVITAILIFLKSTLRKEVLFGELITRTVAANHLVHLLKRSRDWKMLVELLTSMGKADEAALMEYKTHQTMRDPDKRVAFLKRCFSLPFSMEDSGHIRDQYTLLERQIIIEANDKKVEAAGTLEIFKKYPRKASILFMPLVTTFYYCCFYHYAEQEGSLSCPLNLRKNFSITDKQFLWTALAARSKLKEWTDVDSLLTTKRWFGTLKKTAPIGFHRVVDIVSKNNAPPNVLHEYIMLVADEELKLNLAIKHKCHAIVVDMLCQMRDRQQLLQYKKEVEPGSQVEQRIVEVLHNPQIKWKN</sequence>
<dbReference type="CTD" id="63894"/>
<keyword evidence="6" id="KW-0968">Cytoplasmic vesicle</keyword>
<evidence type="ECO:0000313" key="10">
    <source>
        <dbReference type="Proteomes" id="UP001318040"/>
    </source>
</evidence>
<proteinExistence type="predicted"/>
<protein>
    <recommendedName>
        <fullName evidence="4">Spermatogenesis-defective protein 39 homolog</fullName>
    </recommendedName>
    <alternativeName>
        <fullName evidence="7">VPS33B-interacting protein in apical-basolateral polarity regulator</fullName>
    </alternativeName>
    <alternativeName>
        <fullName evidence="8">VPS33B-interacting protein in polarity and apical restriction</fullName>
    </alternativeName>
</protein>
<feature type="region of interest" description="Disordered" evidence="9">
    <location>
        <begin position="1"/>
        <end position="144"/>
    </location>
</feature>
<dbReference type="PANTHER" id="PTHR13364:SF6">
    <property type="entry name" value="SPERMATOGENESIS-DEFECTIVE PROTEIN 39 HOMOLOG"/>
    <property type="match status" value="1"/>
</dbReference>
<evidence type="ECO:0000256" key="9">
    <source>
        <dbReference type="SAM" id="MobiDB-lite"/>
    </source>
</evidence>
<accession>A0AAJ7TN01</accession>
<dbReference type="PANTHER" id="PTHR13364">
    <property type="entry name" value="DEFECTIVE SPERMATOGENESIS PROTEIN 39"/>
    <property type="match status" value="1"/>
</dbReference>
<evidence type="ECO:0000256" key="2">
    <source>
        <dbReference type="ARBA" id="ARBA00004541"/>
    </source>
</evidence>
<evidence type="ECO:0000256" key="8">
    <source>
        <dbReference type="ARBA" id="ARBA00031270"/>
    </source>
</evidence>
<dbReference type="RefSeq" id="XP_032821021.1">
    <property type="nucleotide sequence ID" value="XM_032965130.1"/>
</dbReference>
<evidence type="ECO:0000256" key="6">
    <source>
        <dbReference type="ARBA" id="ARBA00023329"/>
    </source>
</evidence>
<dbReference type="Proteomes" id="UP001318040">
    <property type="component" value="Chromosome 33"/>
</dbReference>
<dbReference type="GO" id="GO:0006886">
    <property type="term" value="P:intracellular protein transport"/>
    <property type="evidence" value="ECO:0007669"/>
    <property type="project" value="TreeGrafter"/>
</dbReference>
<dbReference type="InterPro" id="IPR040057">
    <property type="entry name" value="Spe-39"/>
</dbReference>